<dbReference type="GO" id="GO:0016758">
    <property type="term" value="F:hexosyltransferase activity"/>
    <property type="evidence" value="ECO:0007669"/>
    <property type="project" value="InterPro"/>
</dbReference>
<proteinExistence type="inferred from homology"/>
<evidence type="ECO:0000256" key="2">
    <source>
        <dbReference type="ARBA" id="ARBA00008661"/>
    </source>
</evidence>
<dbReference type="EMBL" id="VSWD01000013">
    <property type="protein sequence ID" value="KAK3084706.1"/>
    <property type="molecule type" value="Genomic_DNA"/>
</dbReference>
<keyword evidence="7 11" id="KW-1133">Transmembrane helix</keyword>
<comment type="similarity">
    <text evidence="2 11">Belongs to the glycosyltransferase 31 family.</text>
</comment>
<gene>
    <name evidence="12" type="ORF">FSP39_017750</name>
</gene>
<dbReference type="PANTHER" id="PTHR11214">
    <property type="entry name" value="BETA-1,3-N-ACETYLGLUCOSAMINYLTRANSFERASE"/>
    <property type="match status" value="1"/>
</dbReference>
<evidence type="ECO:0000256" key="11">
    <source>
        <dbReference type="RuleBase" id="RU363063"/>
    </source>
</evidence>
<dbReference type="GO" id="GO:0006493">
    <property type="term" value="P:protein O-linked glycosylation"/>
    <property type="evidence" value="ECO:0007669"/>
    <property type="project" value="TreeGrafter"/>
</dbReference>
<evidence type="ECO:0000256" key="8">
    <source>
        <dbReference type="ARBA" id="ARBA00023034"/>
    </source>
</evidence>
<comment type="caution">
    <text evidence="12">The sequence shown here is derived from an EMBL/GenBank/DDBJ whole genome shotgun (WGS) entry which is preliminary data.</text>
</comment>
<protein>
    <recommendedName>
        <fullName evidence="11">Hexosyltransferase</fullName>
        <ecNumber evidence="11">2.4.1.-</ecNumber>
    </recommendedName>
</protein>
<dbReference type="Proteomes" id="UP001186944">
    <property type="component" value="Unassembled WGS sequence"/>
</dbReference>
<evidence type="ECO:0000256" key="5">
    <source>
        <dbReference type="ARBA" id="ARBA00022692"/>
    </source>
</evidence>
<evidence type="ECO:0000256" key="7">
    <source>
        <dbReference type="ARBA" id="ARBA00022989"/>
    </source>
</evidence>
<keyword evidence="6 11" id="KW-0735">Signal-anchor</keyword>
<keyword evidence="4" id="KW-0808">Transferase</keyword>
<dbReference type="FunFam" id="3.90.550.50:FF:000001">
    <property type="entry name" value="Hexosyltransferase"/>
    <property type="match status" value="1"/>
</dbReference>
<keyword evidence="8 11" id="KW-0333">Golgi apparatus</keyword>
<evidence type="ECO:0000256" key="10">
    <source>
        <dbReference type="ARBA" id="ARBA00023180"/>
    </source>
</evidence>
<organism evidence="12 13">
    <name type="scientific">Pinctada imbricata</name>
    <name type="common">Atlantic pearl-oyster</name>
    <name type="synonym">Pinctada martensii</name>
    <dbReference type="NCBI Taxonomy" id="66713"/>
    <lineage>
        <taxon>Eukaryota</taxon>
        <taxon>Metazoa</taxon>
        <taxon>Spiralia</taxon>
        <taxon>Lophotrochozoa</taxon>
        <taxon>Mollusca</taxon>
        <taxon>Bivalvia</taxon>
        <taxon>Autobranchia</taxon>
        <taxon>Pteriomorphia</taxon>
        <taxon>Pterioida</taxon>
        <taxon>Pterioidea</taxon>
        <taxon>Pteriidae</taxon>
        <taxon>Pinctada</taxon>
    </lineage>
</organism>
<reference evidence="12" key="1">
    <citation type="submission" date="2019-08" db="EMBL/GenBank/DDBJ databases">
        <title>The improved chromosome-level genome for the pearl oyster Pinctada fucata martensii using PacBio sequencing and Hi-C.</title>
        <authorList>
            <person name="Zheng Z."/>
        </authorList>
    </citation>
    <scope>NUCLEOTIDE SEQUENCE</scope>
    <source>
        <strain evidence="12">ZZ-2019</strain>
        <tissue evidence="12">Adductor muscle</tissue>
    </source>
</reference>
<dbReference type="AlphaFoldDB" id="A0AA88XGJ4"/>
<evidence type="ECO:0000256" key="3">
    <source>
        <dbReference type="ARBA" id="ARBA00022676"/>
    </source>
</evidence>
<keyword evidence="9 11" id="KW-0472">Membrane</keyword>
<dbReference type="PANTHER" id="PTHR11214:SF314">
    <property type="entry name" value="HEXOSYLTRANSFERASE"/>
    <property type="match status" value="1"/>
</dbReference>
<dbReference type="Pfam" id="PF01762">
    <property type="entry name" value="Galactosyl_T"/>
    <property type="match status" value="1"/>
</dbReference>
<dbReference type="Gene3D" id="3.90.550.50">
    <property type="match status" value="1"/>
</dbReference>
<accession>A0AA88XGJ4</accession>
<comment type="subcellular location">
    <subcellularLocation>
        <location evidence="1 11">Golgi apparatus membrane</location>
        <topology evidence="1 11">Single-pass type II membrane protein</topology>
    </subcellularLocation>
</comment>
<dbReference type="GO" id="GO:0000139">
    <property type="term" value="C:Golgi membrane"/>
    <property type="evidence" value="ECO:0007669"/>
    <property type="project" value="UniProtKB-SubCell"/>
</dbReference>
<evidence type="ECO:0000256" key="4">
    <source>
        <dbReference type="ARBA" id="ARBA00022679"/>
    </source>
</evidence>
<evidence type="ECO:0000256" key="9">
    <source>
        <dbReference type="ARBA" id="ARBA00023136"/>
    </source>
</evidence>
<evidence type="ECO:0000313" key="13">
    <source>
        <dbReference type="Proteomes" id="UP001186944"/>
    </source>
</evidence>
<name>A0AA88XGJ4_PINIB</name>
<keyword evidence="3 11" id="KW-0328">Glycosyltransferase</keyword>
<evidence type="ECO:0000313" key="12">
    <source>
        <dbReference type="EMBL" id="KAK3084706.1"/>
    </source>
</evidence>
<evidence type="ECO:0000256" key="6">
    <source>
        <dbReference type="ARBA" id="ARBA00022968"/>
    </source>
</evidence>
<feature type="transmembrane region" description="Helical" evidence="11">
    <location>
        <begin position="6"/>
        <end position="24"/>
    </location>
</feature>
<keyword evidence="5 11" id="KW-0812">Transmembrane</keyword>
<keyword evidence="13" id="KW-1185">Reference proteome</keyword>
<evidence type="ECO:0000256" key="1">
    <source>
        <dbReference type="ARBA" id="ARBA00004323"/>
    </source>
</evidence>
<keyword evidence="10" id="KW-0325">Glycoprotein</keyword>
<dbReference type="InterPro" id="IPR002659">
    <property type="entry name" value="Glyco_trans_31"/>
</dbReference>
<sequence length="351" mass="40646">MSKEKFAGGFVVFVFIMFLIMYTLDRVGERKIYLPNYLPNRDLYIKNNSKTKTTSSSVSMVTVKTTSAPIMTSNKRQVSPQNDLHQYPYLILEKDVCKTKNSTDVFLVIAVCITPQNFEHRHVIRETWASIGKTNPQTRLVFILGNPRDEKVQAKLENESRTYHDIIQEDFVDSYRNLSIKSVAILKWVSNYCKTAKYVLKVDDDMYINVENLVKVLEQRAVKNSVLGFLIRGARPVQDKNSKWYTPRNAFNGDVYPDYCSGTAYVLSSDIVPKLFKVSQEIPLFWLEDIFITGICRTRIKANIVNDWGFTYGKPHPDGCTFRKRIGGHRYTLEEMRKIWKEVNDAILKCQ</sequence>
<dbReference type="EC" id="2.4.1.-" evidence="11"/>